<dbReference type="EMBL" id="JAENHL010000007">
    <property type="protein sequence ID" value="MBK1868025.1"/>
    <property type="molecule type" value="Genomic_DNA"/>
</dbReference>
<organism evidence="1 2">
    <name type="scientific">Taklimakanibacter albus</name>
    <dbReference type="NCBI Taxonomy" id="2800327"/>
    <lineage>
        <taxon>Bacteria</taxon>
        <taxon>Pseudomonadati</taxon>
        <taxon>Pseudomonadota</taxon>
        <taxon>Alphaproteobacteria</taxon>
        <taxon>Hyphomicrobiales</taxon>
        <taxon>Aestuariivirgaceae</taxon>
        <taxon>Taklimakanibacter</taxon>
    </lineage>
</organism>
<evidence type="ECO:0000313" key="2">
    <source>
        <dbReference type="Proteomes" id="UP000616151"/>
    </source>
</evidence>
<proteinExistence type="predicted"/>
<protein>
    <submittedName>
        <fullName evidence="1">LysR family transcriptional regulator</fullName>
    </submittedName>
</protein>
<name>A0ACC5R5U4_9HYPH</name>
<keyword evidence="2" id="KW-1185">Reference proteome</keyword>
<evidence type="ECO:0000313" key="1">
    <source>
        <dbReference type="EMBL" id="MBK1868025.1"/>
    </source>
</evidence>
<accession>A0ACC5R5U4</accession>
<sequence length="283" mass="31178">MDIDLLKSFIAICETGSFTQAARQVGRTQSAVSLQVRRLEDLLGRPLLLRSSASVALTEHGELFLGYAKDIMASYNGALTAFNRGSVEGVVVLGLSEDYAPRILSEVLRSFIELYPLATVDLVLEDSKLLVKKLAEGAVDLAFITEGEGPVRGGPIAFRDQIVWVAPREGNLHEREPVPIAIRNEDDSYTRFMVSSLQAMKRRYRTAVISRSITGLRAAVAGGLALSAMVRSSVTSDMRELTEAEGFPPLAEFNIRLERAHGRKSAIIDRLEAHLMTRFSEER</sequence>
<comment type="caution">
    <text evidence="1">The sequence shown here is derived from an EMBL/GenBank/DDBJ whole genome shotgun (WGS) entry which is preliminary data.</text>
</comment>
<reference evidence="1" key="1">
    <citation type="submission" date="2021-01" db="EMBL/GenBank/DDBJ databases">
        <authorList>
            <person name="Sun Q."/>
        </authorList>
    </citation>
    <scope>NUCLEOTIDE SEQUENCE</scope>
    <source>
        <strain evidence="1">YIM B02566</strain>
    </source>
</reference>
<gene>
    <name evidence="1" type="ORF">JHL16_16830</name>
</gene>
<dbReference type="Proteomes" id="UP000616151">
    <property type="component" value="Unassembled WGS sequence"/>
</dbReference>